<comment type="caution">
    <text evidence="2">The sequence shown here is derived from an EMBL/GenBank/DDBJ whole genome shotgun (WGS) entry which is preliminary data.</text>
</comment>
<sequence length="76" mass="9358">FRDAIFIWARAYLYRNVLVIFHMGSQYMRFFFFLVVRKSHLGLLNINWDTKLTTSHFLFFIISSNFFFIIFMFIIN</sequence>
<name>A0AAD8ABS3_DIPPU</name>
<keyword evidence="1" id="KW-1133">Transmembrane helix</keyword>
<feature type="transmembrane region" description="Helical" evidence="1">
    <location>
        <begin position="12"/>
        <end position="36"/>
    </location>
</feature>
<dbReference type="AlphaFoldDB" id="A0AAD8ABS3"/>
<protein>
    <submittedName>
        <fullName evidence="2">Uncharacterized protein</fullName>
    </submittedName>
</protein>
<evidence type="ECO:0000256" key="1">
    <source>
        <dbReference type="SAM" id="Phobius"/>
    </source>
</evidence>
<organism evidence="2 3">
    <name type="scientific">Diploptera punctata</name>
    <name type="common">Pacific beetle cockroach</name>
    <dbReference type="NCBI Taxonomy" id="6984"/>
    <lineage>
        <taxon>Eukaryota</taxon>
        <taxon>Metazoa</taxon>
        <taxon>Ecdysozoa</taxon>
        <taxon>Arthropoda</taxon>
        <taxon>Hexapoda</taxon>
        <taxon>Insecta</taxon>
        <taxon>Pterygota</taxon>
        <taxon>Neoptera</taxon>
        <taxon>Polyneoptera</taxon>
        <taxon>Dictyoptera</taxon>
        <taxon>Blattodea</taxon>
        <taxon>Blaberoidea</taxon>
        <taxon>Blaberidae</taxon>
        <taxon>Diplopterinae</taxon>
        <taxon>Diploptera</taxon>
    </lineage>
</organism>
<feature type="non-terminal residue" evidence="2">
    <location>
        <position position="76"/>
    </location>
</feature>
<keyword evidence="1" id="KW-0472">Membrane</keyword>
<feature type="transmembrane region" description="Helical" evidence="1">
    <location>
        <begin position="56"/>
        <end position="75"/>
    </location>
</feature>
<keyword evidence="1" id="KW-0812">Transmembrane</keyword>
<dbReference type="EMBL" id="JASPKZ010002315">
    <property type="protein sequence ID" value="KAJ9595785.1"/>
    <property type="molecule type" value="Genomic_DNA"/>
</dbReference>
<feature type="non-terminal residue" evidence="2">
    <location>
        <position position="1"/>
    </location>
</feature>
<accession>A0AAD8ABS3</accession>
<keyword evidence="3" id="KW-1185">Reference proteome</keyword>
<proteinExistence type="predicted"/>
<reference evidence="2" key="2">
    <citation type="submission" date="2023-05" db="EMBL/GenBank/DDBJ databases">
        <authorList>
            <person name="Fouks B."/>
        </authorList>
    </citation>
    <scope>NUCLEOTIDE SEQUENCE</scope>
    <source>
        <strain evidence="2">Stay&amp;Tobe</strain>
        <tissue evidence="2">Testes</tissue>
    </source>
</reference>
<gene>
    <name evidence="2" type="ORF">L9F63_013029</name>
</gene>
<reference evidence="2" key="1">
    <citation type="journal article" date="2023" name="IScience">
        <title>Live-bearing cockroach genome reveals convergent evolutionary mechanisms linked to viviparity in insects and beyond.</title>
        <authorList>
            <person name="Fouks B."/>
            <person name="Harrison M.C."/>
            <person name="Mikhailova A.A."/>
            <person name="Marchal E."/>
            <person name="English S."/>
            <person name="Carruthers M."/>
            <person name="Jennings E.C."/>
            <person name="Chiamaka E.L."/>
            <person name="Frigard R.A."/>
            <person name="Pippel M."/>
            <person name="Attardo G.M."/>
            <person name="Benoit J.B."/>
            <person name="Bornberg-Bauer E."/>
            <person name="Tobe S.S."/>
        </authorList>
    </citation>
    <scope>NUCLEOTIDE SEQUENCE</scope>
    <source>
        <strain evidence="2">Stay&amp;Tobe</strain>
    </source>
</reference>
<dbReference type="Proteomes" id="UP001233999">
    <property type="component" value="Unassembled WGS sequence"/>
</dbReference>
<evidence type="ECO:0000313" key="2">
    <source>
        <dbReference type="EMBL" id="KAJ9595785.1"/>
    </source>
</evidence>
<evidence type="ECO:0000313" key="3">
    <source>
        <dbReference type="Proteomes" id="UP001233999"/>
    </source>
</evidence>